<organism evidence="1 2">
    <name type="scientific">Phytophthora sojae (strain P6497)</name>
    <name type="common">Soybean stem and root rot agent</name>
    <name type="synonym">Phytophthora megasperma f. sp. glycines</name>
    <dbReference type="NCBI Taxonomy" id="1094619"/>
    <lineage>
        <taxon>Eukaryota</taxon>
        <taxon>Sar</taxon>
        <taxon>Stramenopiles</taxon>
        <taxon>Oomycota</taxon>
        <taxon>Peronosporomycetes</taxon>
        <taxon>Peronosporales</taxon>
        <taxon>Peronosporaceae</taxon>
        <taxon>Phytophthora</taxon>
    </lineage>
</organism>
<dbReference type="AlphaFoldDB" id="G4ZX77"/>
<sequence>MAPAGGPTNVLSRILSGDEHRGDSAKQQFRPTSVAWNIHNRSVSSKYSALTPDVYLELLQCDCQSLLLLPHPAVLRRFFSLDFGQRGLSIRHFRLLSTLEARELLGGCSLVFGNVVSIACSPDVGRLVEHARAFVSTLIRNRVAFDNVAVEELAYWVDERFEVFRSLLAQGENDAANIVIQ</sequence>
<dbReference type="Proteomes" id="UP000002640">
    <property type="component" value="Unassembled WGS sequence"/>
</dbReference>
<dbReference type="RefSeq" id="XP_009532127.1">
    <property type="nucleotide sequence ID" value="XM_009533832.1"/>
</dbReference>
<dbReference type="InParanoid" id="G4ZX77"/>
<gene>
    <name evidence="1" type="ORF">PHYSODRAFT_516107</name>
</gene>
<evidence type="ECO:0000313" key="2">
    <source>
        <dbReference type="Proteomes" id="UP000002640"/>
    </source>
</evidence>
<dbReference type="EMBL" id="JH159157">
    <property type="protein sequence ID" value="EGZ11794.1"/>
    <property type="molecule type" value="Genomic_DNA"/>
</dbReference>
<evidence type="ECO:0000313" key="1">
    <source>
        <dbReference type="EMBL" id="EGZ11794.1"/>
    </source>
</evidence>
<accession>G4ZX77</accession>
<proteinExistence type="predicted"/>
<keyword evidence="2" id="KW-1185">Reference proteome</keyword>
<dbReference type="KEGG" id="psoj:PHYSODRAFT_516107"/>
<name>G4ZX77_PHYSP</name>
<reference evidence="1 2" key="1">
    <citation type="journal article" date="2006" name="Science">
        <title>Phytophthora genome sequences uncover evolutionary origins and mechanisms of pathogenesis.</title>
        <authorList>
            <person name="Tyler B.M."/>
            <person name="Tripathy S."/>
            <person name="Zhang X."/>
            <person name="Dehal P."/>
            <person name="Jiang R.H."/>
            <person name="Aerts A."/>
            <person name="Arredondo F.D."/>
            <person name="Baxter L."/>
            <person name="Bensasson D."/>
            <person name="Beynon J.L."/>
            <person name="Chapman J."/>
            <person name="Damasceno C.M."/>
            <person name="Dorrance A.E."/>
            <person name="Dou D."/>
            <person name="Dickerman A.W."/>
            <person name="Dubchak I.L."/>
            <person name="Garbelotto M."/>
            <person name="Gijzen M."/>
            <person name="Gordon S.G."/>
            <person name="Govers F."/>
            <person name="Grunwald N.J."/>
            <person name="Huang W."/>
            <person name="Ivors K.L."/>
            <person name="Jones R.W."/>
            <person name="Kamoun S."/>
            <person name="Krampis K."/>
            <person name="Lamour K.H."/>
            <person name="Lee M.K."/>
            <person name="McDonald W.H."/>
            <person name="Medina M."/>
            <person name="Meijer H.J."/>
            <person name="Nordberg E.K."/>
            <person name="Maclean D.J."/>
            <person name="Ospina-Giraldo M.D."/>
            <person name="Morris P.F."/>
            <person name="Phuntumart V."/>
            <person name="Putnam N.H."/>
            <person name="Rash S."/>
            <person name="Rose J.K."/>
            <person name="Sakihama Y."/>
            <person name="Salamov A.A."/>
            <person name="Savidor A."/>
            <person name="Scheuring C.F."/>
            <person name="Smith B.M."/>
            <person name="Sobral B.W."/>
            <person name="Terry A."/>
            <person name="Torto-Alalibo T.A."/>
            <person name="Win J."/>
            <person name="Xu Z."/>
            <person name="Zhang H."/>
            <person name="Grigoriev I.V."/>
            <person name="Rokhsar D.S."/>
            <person name="Boore J.L."/>
        </authorList>
    </citation>
    <scope>NUCLEOTIDE SEQUENCE [LARGE SCALE GENOMIC DNA]</scope>
    <source>
        <strain evidence="1 2">P6497</strain>
    </source>
</reference>
<dbReference type="GeneID" id="20659766"/>
<protein>
    <submittedName>
        <fullName evidence="1">Uncharacterized protein</fullName>
    </submittedName>
</protein>